<reference evidence="2" key="2">
    <citation type="journal article" date="2024" name="Plant">
        <title>Genomic evolution and insights into agronomic trait innovations of Sesamum species.</title>
        <authorList>
            <person name="Miao H."/>
            <person name="Wang L."/>
            <person name="Qu L."/>
            <person name="Liu H."/>
            <person name="Sun Y."/>
            <person name="Le M."/>
            <person name="Wang Q."/>
            <person name="Wei S."/>
            <person name="Zheng Y."/>
            <person name="Lin W."/>
            <person name="Duan Y."/>
            <person name="Cao H."/>
            <person name="Xiong S."/>
            <person name="Wang X."/>
            <person name="Wei L."/>
            <person name="Li C."/>
            <person name="Ma Q."/>
            <person name="Ju M."/>
            <person name="Zhao R."/>
            <person name="Li G."/>
            <person name="Mu C."/>
            <person name="Tian Q."/>
            <person name="Mei H."/>
            <person name="Zhang T."/>
            <person name="Gao T."/>
            <person name="Zhang H."/>
        </authorList>
    </citation>
    <scope>NUCLEOTIDE SEQUENCE</scope>
    <source>
        <strain evidence="2">G02</strain>
    </source>
</reference>
<dbReference type="PANTHER" id="PTHR48475:SF2">
    <property type="entry name" value="RIBONUCLEASE H"/>
    <property type="match status" value="1"/>
</dbReference>
<dbReference type="InterPro" id="IPR012337">
    <property type="entry name" value="RNaseH-like_sf"/>
</dbReference>
<dbReference type="Gene3D" id="3.30.420.10">
    <property type="entry name" value="Ribonuclease H-like superfamily/Ribonuclease H"/>
    <property type="match status" value="1"/>
</dbReference>
<reference evidence="2" key="1">
    <citation type="submission" date="2020-06" db="EMBL/GenBank/DDBJ databases">
        <authorList>
            <person name="Li T."/>
            <person name="Hu X."/>
            <person name="Zhang T."/>
            <person name="Song X."/>
            <person name="Zhang H."/>
            <person name="Dai N."/>
            <person name="Sheng W."/>
            <person name="Hou X."/>
            <person name="Wei L."/>
        </authorList>
    </citation>
    <scope>NUCLEOTIDE SEQUENCE</scope>
    <source>
        <strain evidence="2">G02</strain>
        <tissue evidence="2">Leaf</tissue>
    </source>
</reference>
<name>A0AAW2R124_SESRA</name>
<dbReference type="SUPFAM" id="SSF53098">
    <property type="entry name" value="Ribonuclease H-like"/>
    <property type="match status" value="1"/>
</dbReference>
<dbReference type="InterPro" id="IPR036397">
    <property type="entry name" value="RNaseH_sf"/>
</dbReference>
<gene>
    <name evidence="2" type="ORF">Sradi_3290600</name>
</gene>
<dbReference type="PANTHER" id="PTHR48475">
    <property type="entry name" value="RIBONUCLEASE H"/>
    <property type="match status" value="1"/>
</dbReference>
<dbReference type="Pfam" id="PF13456">
    <property type="entry name" value="RVT_3"/>
    <property type="match status" value="1"/>
</dbReference>
<feature type="domain" description="RNase H type-1" evidence="1">
    <location>
        <begin position="2"/>
        <end position="75"/>
    </location>
</feature>
<evidence type="ECO:0000313" key="2">
    <source>
        <dbReference type="EMBL" id="KAL0373749.1"/>
    </source>
</evidence>
<dbReference type="GO" id="GO:0003676">
    <property type="term" value="F:nucleic acid binding"/>
    <property type="evidence" value="ECO:0007669"/>
    <property type="project" value="InterPro"/>
</dbReference>
<comment type="caution">
    <text evidence="2">The sequence shown here is derived from an EMBL/GenBank/DDBJ whole genome shotgun (WGS) entry which is preliminary data.</text>
</comment>
<organism evidence="2">
    <name type="scientific">Sesamum radiatum</name>
    <name type="common">Black benniseed</name>
    <dbReference type="NCBI Taxonomy" id="300843"/>
    <lineage>
        <taxon>Eukaryota</taxon>
        <taxon>Viridiplantae</taxon>
        <taxon>Streptophyta</taxon>
        <taxon>Embryophyta</taxon>
        <taxon>Tracheophyta</taxon>
        <taxon>Spermatophyta</taxon>
        <taxon>Magnoliopsida</taxon>
        <taxon>eudicotyledons</taxon>
        <taxon>Gunneridae</taxon>
        <taxon>Pentapetalae</taxon>
        <taxon>asterids</taxon>
        <taxon>lamiids</taxon>
        <taxon>Lamiales</taxon>
        <taxon>Pedaliaceae</taxon>
        <taxon>Sesamum</taxon>
    </lineage>
</organism>
<proteinExistence type="predicted"/>
<evidence type="ECO:0000259" key="1">
    <source>
        <dbReference type="Pfam" id="PF13456"/>
    </source>
</evidence>
<sequence>MTGMKMTYEAGARHLIAYSDSQLVVKQVEGLYEAKEESMIQYLRQIAKLRTSFETFQIVQIPKDKNVKADCLSKLASALKDYQTRHITRLLRIGYISFGAVHGTPTQSRQRKFKYKQLHP</sequence>
<dbReference type="GO" id="GO:0004523">
    <property type="term" value="F:RNA-DNA hybrid ribonuclease activity"/>
    <property type="evidence" value="ECO:0007669"/>
    <property type="project" value="InterPro"/>
</dbReference>
<dbReference type="AlphaFoldDB" id="A0AAW2R124"/>
<dbReference type="EMBL" id="JACGWJ010000014">
    <property type="protein sequence ID" value="KAL0373749.1"/>
    <property type="molecule type" value="Genomic_DNA"/>
</dbReference>
<dbReference type="InterPro" id="IPR002156">
    <property type="entry name" value="RNaseH_domain"/>
</dbReference>
<protein>
    <recommendedName>
        <fullName evidence="1">RNase H type-1 domain-containing protein</fullName>
    </recommendedName>
</protein>
<accession>A0AAW2R124</accession>